<accession>A0A7G1I785</accession>
<keyword evidence="3" id="KW-1133">Transmembrane helix</keyword>
<keyword evidence="3" id="KW-0472">Membrane</keyword>
<keyword evidence="1" id="KW-0732">Signal</keyword>
<feature type="region of interest" description="Disordered" evidence="2">
    <location>
        <begin position="1"/>
        <end position="32"/>
    </location>
</feature>
<evidence type="ECO:0000313" key="6">
    <source>
        <dbReference type="Proteomes" id="UP000516380"/>
    </source>
</evidence>
<sequence>MLRRSQDAGKPTPSQPPFPPTPPGGYYGPPPGYYQPPRKKRKVWPWVLLGVFVLFFGGCFAFLGVIGSAVHSSSEQRSSERAAASAPSAAMPGIGQEVRDGKFAFTVTGVTRASSVGTTQARGEFVIVAMTVKNTGDQPQDYFSSNQKLFDTAGREFAADPMAIAKDSMVVNLNPGFDLNVKVPFDVPAGTTIATIELHDSAFSNGARVRLK</sequence>
<dbReference type="Proteomes" id="UP000516380">
    <property type="component" value="Chromosome"/>
</dbReference>
<keyword evidence="3" id="KW-0812">Transmembrane</keyword>
<proteinExistence type="predicted"/>
<name>A0A7G1I785_MYCKA</name>
<evidence type="ECO:0000313" key="5">
    <source>
        <dbReference type="EMBL" id="BCI85399.1"/>
    </source>
</evidence>
<keyword evidence="6" id="KW-1185">Reference proteome</keyword>
<protein>
    <submittedName>
        <fullName evidence="5">Mpr protein</fullName>
    </submittedName>
</protein>
<evidence type="ECO:0000259" key="4">
    <source>
        <dbReference type="Pfam" id="PF11611"/>
    </source>
</evidence>
<dbReference type="AlphaFoldDB" id="A0A7G1I785"/>
<dbReference type="Gene3D" id="2.60.40.1240">
    <property type="match status" value="1"/>
</dbReference>
<feature type="compositionally biased region" description="Pro residues" evidence="2">
    <location>
        <begin position="13"/>
        <end position="32"/>
    </location>
</feature>
<dbReference type="InterPro" id="IPR029051">
    <property type="entry name" value="DUF4352"/>
</dbReference>
<evidence type="ECO:0000256" key="1">
    <source>
        <dbReference type="ARBA" id="ARBA00022729"/>
    </source>
</evidence>
<evidence type="ECO:0000256" key="3">
    <source>
        <dbReference type="SAM" id="Phobius"/>
    </source>
</evidence>
<organism evidence="5 6">
    <name type="scientific">Mycobacterium kansasii</name>
    <dbReference type="NCBI Taxonomy" id="1768"/>
    <lineage>
        <taxon>Bacteria</taxon>
        <taxon>Bacillati</taxon>
        <taxon>Actinomycetota</taxon>
        <taxon>Actinomycetes</taxon>
        <taxon>Mycobacteriales</taxon>
        <taxon>Mycobacteriaceae</taxon>
        <taxon>Mycobacterium</taxon>
    </lineage>
</organism>
<reference evidence="5 6" key="1">
    <citation type="submission" date="2020-07" db="EMBL/GenBank/DDBJ databases">
        <title>Mycobacterium kansasii (former subtype) with zoonotic potential isolated from diseased indoor pet cat, Japan.</title>
        <authorList>
            <person name="Fukano H."/>
            <person name="Terazono T."/>
            <person name="Hoshino Y."/>
        </authorList>
    </citation>
    <scope>NUCLEOTIDE SEQUENCE [LARGE SCALE GENOMIC DNA]</scope>
    <source>
        <strain evidence="5 6">Kuro-I</strain>
    </source>
</reference>
<feature type="domain" description="DUF4352" evidence="4">
    <location>
        <begin position="93"/>
        <end position="207"/>
    </location>
</feature>
<feature type="transmembrane region" description="Helical" evidence="3">
    <location>
        <begin position="43"/>
        <end position="70"/>
    </location>
</feature>
<gene>
    <name evidence="5" type="ORF">NIIDMKKI_06050</name>
</gene>
<dbReference type="EMBL" id="AP023343">
    <property type="protein sequence ID" value="BCI85399.1"/>
    <property type="molecule type" value="Genomic_DNA"/>
</dbReference>
<dbReference type="InterPro" id="IPR029050">
    <property type="entry name" value="Immunoprotect_excell_Ig-like"/>
</dbReference>
<dbReference type="Pfam" id="PF11611">
    <property type="entry name" value="DUF4352"/>
    <property type="match status" value="1"/>
</dbReference>
<evidence type="ECO:0000256" key="2">
    <source>
        <dbReference type="SAM" id="MobiDB-lite"/>
    </source>
</evidence>